<dbReference type="InterPro" id="IPR001810">
    <property type="entry name" value="F-box_dom"/>
</dbReference>
<feature type="domain" description="F-box" evidence="1">
    <location>
        <begin position="856"/>
        <end position="896"/>
    </location>
</feature>
<dbReference type="InterPro" id="IPR032675">
    <property type="entry name" value="LRR_dom_sf"/>
</dbReference>
<dbReference type="EMBL" id="OC859256">
    <property type="protein sequence ID" value="CAD7627383.1"/>
    <property type="molecule type" value="Genomic_DNA"/>
</dbReference>
<accession>A0A7R9KQ96</accession>
<reference evidence="2" key="1">
    <citation type="submission" date="2020-11" db="EMBL/GenBank/DDBJ databases">
        <authorList>
            <person name="Tran Van P."/>
        </authorList>
    </citation>
    <scope>NUCLEOTIDE SEQUENCE</scope>
</reference>
<evidence type="ECO:0000259" key="1">
    <source>
        <dbReference type="SMART" id="SM00256"/>
    </source>
</evidence>
<dbReference type="GO" id="GO:0031146">
    <property type="term" value="P:SCF-dependent proteasomal ubiquitin-dependent protein catabolic process"/>
    <property type="evidence" value="ECO:0007669"/>
    <property type="project" value="TreeGrafter"/>
</dbReference>
<dbReference type="PANTHER" id="PTHR13318">
    <property type="entry name" value="PARTNER OF PAIRED, ISOFORM B-RELATED"/>
    <property type="match status" value="1"/>
</dbReference>
<sequence>MAFITSEEMSQNMISMKTSLETTDDGNEDNKQQAQIDAKKSFNRFDDDLCGHILSYLSVEDRFRYECVSKRFQKKVLESVVNIDINVFSGLFEQLYETNATMTQICKQLKTMATKCPNIETIDCQQNSISFVSVPKVLTIFRNNCQHLRDIYYELGSDDYQLVPQFAPMMTHGKLEPSRHSLIRCHRLSHLRVSSLPDVFHTTSGELLAKNLHTFTFNHSLTASGVLFEAFIAGNQTLKSLTIYPSSGYPNNMNEVTEQLSRLPQLRELSLHLHLTDCQTLNSLRFCPQLKRLTLDLNEEIDQKMLDPLKHCRRLTHLTIHSIGPKVDTNSLFNCVNHWPRLQYLSIDDCNYERGVEFLGYISRLPALQTLVIEGLNGFLRDNDFSDLLVRSPKLKNITIHMTQELTHLKTSFETRDDGNEDNAHQSQIYAKNSFDRFGDDLCGLLLSYFPLKDRFQYECVSKQFQRKIFASVVDIDIDYKFRLHMRNTTMTQKMSTIAIKCPNIETIDFRRLHSAERIPQLLAIFRDNSPHLRDVYCELSDETNQWIQDFGQLVTRIKGYSSSIKQALIHCHRLSHLNTSELSNVFADNSGQLLANNLIKFGFSYGSDESEESDDNEEVINNEELLSRFLAGNQSLKSVSVDNYNNEMPIDITELVHQLSRLPQLRQLTLRLDLIDGQTLDPLTSFPRLMRLQIYSTQTIDVEVLEPLKQCQRLTHLTLNILQMSDTFWVNCDKHWPRLQCLSIRDNNYKIEVLDHISRLPALQTLAINGISECLNDNDFDDLLSRSPKLKAIRIGGYLRTYCHMEYEYKLFFITSEEMSQIVKSLKTSLETTHEDIEDNIQQTQIYAKNSFNRFGDELFGHILSYLTFKDRFQYECVSKRFQRRIFESVVYIDIYVFNGFIRHNTNTTITQTLATIARKCPNIEIIDSIQLREFYGSVYNVLTIFHNSCQYLRQIYSLLRSDYYQLIQRFGPMMTRIHVYDSLAKNSLIQCHRLSHLRVYHHLPDVFDTTSGQLLANNLHTFSFNHSLTASGVLFEAFIAGNQTLKSLTIYRSSDCPNNMNEVTEQLSRLPQLRELTLHLHLTDCQTLNSLPFCPQLKRLKLDLSEEINPQMLDPLKHCRRLTHLTIHSIGPKFDTNSLFNCGNHWPRLQYLSLEDWFYERGVEFLSHISRLPALQTLVIHDMTQELTHLKTSLDTRDDGEDNAHQSQIYAKNSFDRFGDDLCGLLLSYFPLKDRFLYECVSKQFQRTIFASVVDINIDYSFRLHMRDTTMTQMMSTIATKCPNIETIDIRRLLSGERIPKFLAIFRDNCRHLRDVYCGLSYEINQWMQDFGHLITRICDGDSSSIKQALIHCHRLSHLNISQLSNVFADNSGQLYGLYETEELDDNEEVVNSEELLSRFLAGNQSLKSVSVNNYSHDMPIDITELVHQLSRLPQLRKLTLNLDLIGGECLDSLPLFPRLIRLQIIDTKNAIDAKLLEPLKLLHRLTHLTLNILKMNDKFLVNCGKHWPRLHYLSIRDNNYKIEVLDYISRLPVLQTLAINGITKCLKDNDFDDLLFRSGKLKTIRIGGRMRCYCRKR</sequence>
<evidence type="ECO:0000313" key="3">
    <source>
        <dbReference type="Proteomes" id="UP000759131"/>
    </source>
</evidence>
<dbReference type="SUPFAM" id="SSF81383">
    <property type="entry name" value="F-box domain"/>
    <property type="match status" value="2"/>
</dbReference>
<dbReference type="SUPFAM" id="SSF52047">
    <property type="entry name" value="RNI-like"/>
    <property type="match status" value="4"/>
</dbReference>
<name>A0A7R9KQ96_9ACAR</name>
<dbReference type="Pfam" id="PF00646">
    <property type="entry name" value="F-box"/>
    <property type="match status" value="2"/>
</dbReference>
<dbReference type="SMART" id="SM00256">
    <property type="entry name" value="FBOX"/>
    <property type="match status" value="4"/>
</dbReference>
<dbReference type="GO" id="GO:0019005">
    <property type="term" value="C:SCF ubiquitin ligase complex"/>
    <property type="evidence" value="ECO:0007669"/>
    <property type="project" value="TreeGrafter"/>
</dbReference>
<keyword evidence="3" id="KW-1185">Reference proteome</keyword>
<feature type="domain" description="F-box" evidence="1">
    <location>
        <begin position="1220"/>
        <end position="1260"/>
    </location>
</feature>
<dbReference type="EMBL" id="CAJPIZ010004681">
    <property type="protein sequence ID" value="CAG2107813.1"/>
    <property type="molecule type" value="Genomic_DNA"/>
</dbReference>
<dbReference type="Proteomes" id="UP000759131">
    <property type="component" value="Unassembled WGS sequence"/>
</dbReference>
<proteinExistence type="predicted"/>
<dbReference type="Gene3D" id="3.80.10.10">
    <property type="entry name" value="Ribonuclease Inhibitor"/>
    <property type="match status" value="4"/>
</dbReference>
<feature type="domain" description="F-box" evidence="1">
    <location>
        <begin position="438"/>
        <end position="478"/>
    </location>
</feature>
<feature type="domain" description="F-box" evidence="1">
    <location>
        <begin position="45"/>
        <end position="85"/>
    </location>
</feature>
<evidence type="ECO:0000313" key="2">
    <source>
        <dbReference type="EMBL" id="CAD7627383.1"/>
    </source>
</evidence>
<dbReference type="InterPro" id="IPR036047">
    <property type="entry name" value="F-box-like_dom_sf"/>
</dbReference>
<gene>
    <name evidence="2" type="ORF">OSB1V03_LOCUS7810</name>
</gene>
<organism evidence="2">
    <name type="scientific">Medioppia subpectinata</name>
    <dbReference type="NCBI Taxonomy" id="1979941"/>
    <lineage>
        <taxon>Eukaryota</taxon>
        <taxon>Metazoa</taxon>
        <taxon>Ecdysozoa</taxon>
        <taxon>Arthropoda</taxon>
        <taxon>Chelicerata</taxon>
        <taxon>Arachnida</taxon>
        <taxon>Acari</taxon>
        <taxon>Acariformes</taxon>
        <taxon>Sarcoptiformes</taxon>
        <taxon>Oribatida</taxon>
        <taxon>Brachypylina</taxon>
        <taxon>Oppioidea</taxon>
        <taxon>Oppiidae</taxon>
        <taxon>Medioppia</taxon>
    </lineage>
</organism>
<protein>
    <recommendedName>
        <fullName evidence="1">F-box domain-containing protein</fullName>
    </recommendedName>
</protein>